<dbReference type="EMBL" id="FOVE01000001">
    <property type="protein sequence ID" value="SFM95507.1"/>
    <property type="molecule type" value="Genomic_DNA"/>
</dbReference>
<dbReference type="SUPFAM" id="SSF158710">
    <property type="entry name" value="PSPTO4464-like"/>
    <property type="match status" value="1"/>
</dbReference>
<dbReference type="PANTHER" id="PTHR38101">
    <property type="entry name" value="UPF0307 PROTEIN YJGA"/>
    <property type="match status" value="1"/>
</dbReference>
<dbReference type="GO" id="GO:0005829">
    <property type="term" value="C:cytosol"/>
    <property type="evidence" value="ECO:0007669"/>
    <property type="project" value="TreeGrafter"/>
</dbReference>
<evidence type="ECO:0000313" key="7">
    <source>
        <dbReference type="Proteomes" id="UP000242869"/>
    </source>
</evidence>
<dbReference type="InterPro" id="IPR006839">
    <property type="entry name" value="DarP"/>
</dbReference>
<dbReference type="GO" id="GO:1902626">
    <property type="term" value="P:assembly of large subunit precursor of preribosome"/>
    <property type="evidence" value="ECO:0007669"/>
    <property type="project" value="UniProtKB-UniRule"/>
</dbReference>
<dbReference type="GO" id="GO:0043022">
    <property type="term" value="F:ribosome binding"/>
    <property type="evidence" value="ECO:0007669"/>
    <property type="project" value="UniProtKB-UniRule"/>
</dbReference>
<evidence type="ECO:0000313" key="6">
    <source>
        <dbReference type="EMBL" id="SFM95507.1"/>
    </source>
</evidence>
<keyword evidence="2 5" id="KW-0690">Ribosome biogenesis</keyword>
<keyword evidence="3 5" id="KW-0699">rRNA-binding</keyword>
<dbReference type="HAMAP" id="MF_00765">
    <property type="entry name" value="DarP"/>
    <property type="match status" value="1"/>
</dbReference>
<proteinExistence type="inferred from homology"/>
<dbReference type="STRING" id="83765.SAMN05660284_00097"/>
<dbReference type="PANTHER" id="PTHR38101:SF1">
    <property type="entry name" value="UPF0307 PROTEIN YJGA"/>
    <property type="match status" value="1"/>
</dbReference>
<accession>A0A1I4V2P2</accession>
<keyword evidence="1 5" id="KW-0963">Cytoplasm</keyword>
<dbReference type="AlphaFoldDB" id="A0A1I4V2P2"/>
<comment type="function">
    <text evidence="5">Member of a network of 50S ribosomal subunit biogenesis factors which assembles along the 30S-50S interface, preventing incorrect 23S rRNA structures from forming. Promotes peptidyl transferase center (PTC) maturation.</text>
</comment>
<comment type="similarity">
    <text evidence="5">Belongs to the DarP family.</text>
</comment>
<protein>
    <recommendedName>
        <fullName evidence="5">Dual-action ribosomal maturation protein DarP</fullName>
    </recommendedName>
    <alternativeName>
        <fullName evidence="5">Large ribosomal subunit assembly factor DarP</fullName>
    </alternativeName>
</protein>
<dbReference type="CDD" id="cd16331">
    <property type="entry name" value="YjgA-like"/>
    <property type="match status" value="1"/>
</dbReference>
<evidence type="ECO:0000256" key="3">
    <source>
        <dbReference type="ARBA" id="ARBA00022730"/>
    </source>
</evidence>
<dbReference type="NCBIfam" id="NF003593">
    <property type="entry name" value="PRK05255.1-1"/>
    <property type="match status" value="1"/>
</dbReference>
<dbReference type="Proteomes" id="UP000242869">
    <property type="component" value="Unassembled WGS sequence"/>
</dbReference>
<comment type="subcellular location">
    <subcellularLocation>
        <location evidence="5">Cytoplasm</location>
    </subcellularLocation>
    <text evidence="5">Associates with late stage pre-50S ribosomal subunits.</text>
</comment>
<evidence type="ECO:0000256" key="4">
    <source>
        <dbReference type="ARBA" id="ARBA00022884"/>
    </source>
</evidence>
<dbReference type="Pfam" id="PF04751">
    <property type="entry name" value="DarP"/>
    <property type="match status" value="1"/>
</dbReference>
<gene>
    <name evidence="5" type="primary">darP</name>
    <name evidence="6" type="ORF">SAMN05660284_00097</name>
</gene>
<evidence type="ECO:0000256" key="2">
    <source>
        <dbReference type="ARBA" id="ARBA00022517"/>
    </source>
</evidence>
<evidence type="ECO:0000256" key="1">
    <source>
        <dbReference type="ARBA" id="ARBA00022490"/>
    </source>
</evidence>
<dbReference type="InterPro" id="IPR023153">
    <property type="entry name" value="DarP_sf"/>
</dbReference>
<name>A0A1I4V2P2_9NEIS</name>
<dbReference type="Gene3D" id="1.10.60.30">
    <property type="entry name" value="PSPTO4464-like domains"/>
    <property type="match status" value="2"/>
</dbReference>
<dbReference type="GO" id="GO:0019843">
    <property type="term" value="F:rRNA binding"/>
    <property type="evidence" value="ECO:0007669"/>
    <property type="project" value="UniProtKB-UniRule"/>
</dbReference>
<keyword evidence="4 5" id="KW-0694">RNA-binding</keyword>
<organism evidence="6 7">
    <name type="scientific">Formivibrio citricus</name>
    <dbReference type="NCBI Taxonomy" id="83765"/>
    <lineage>
        <taxon>Bacteria</taxon>
        <taxon>Pseudomonadati</taxon>
        <taxon>Pseudomonadota</taxon>
        <taxon>Betaproteobacteria</taxon>
        <taxon>Neisseriales</taxon>
        <taxon>Chitinibacteraceae</taxon>
        <taxon>Formivibrio</taxon>
    </lineage>
</organism>
<sequence length="205" mass="23787">MGMRRIWYHTVFHAPAAAMPAEDFEHQDDIIYVSKSEMKRDMLALQELGEALIPLDKKLLATLNLPEKLYDALIEAKRLTAHGAISRQKQYIGKLIRNVDPAPIRELLDKIAGVSDRHSAWLHRLERLREQLMTDPKALEKLLEECPTMDIQRMRQLVRNAQKEREQTKPPKAFREIFQLLKEYIPEPPIPGLTKVTDTDEQTSE</sequence>
<reference evidence="7" key="1">
    <citation type="submission" date="2016-10" db="EMBL/GenBank/DDBJ databases">
        <authorList>
            <person name="Varghese N."/>
            <person name="Submissions S."/>
        </authorList>
    </citation>
    <scope>NUCLEOTIDE SEQUENCE [LARGE SCALE GENOMIC DNA]</scope>
    <source>
        <strain evidence="7">DSM 6150</strain>
    </source>
</reference>
<evidence type="ECO:0000256" key="5">
    <source>
        <dbReference type="HAMAP-Rule" id="MF_00765"/>
    </source>
</evidence>
<keyword evidence="7" id="KW-1185">Reference proteome</keyword>